<dbReference type="Pfam" id="PF04264">
    <property type="entry name" value="YceI"/>
    <property type="match status" value="1"/>
</dbReference>
<dbReference type="Gene3D" id="2.40.128.110">
    <property type="entry name" value="Lipid/polyisoprenoid-binding, YceI-like"/>
    <property type="match status" value="1"/>
</dbReference>
<comment type="caution">
    <text evidence="2">The sequence shown here is derived from an EMBL/GenBank/DDBJ whole genome shotgun (WGS) entry which is preliminary data.</text>
</comment>
<name>A0A2W7UJS8_9FLAO</name>
<accession>A0A2W7UJS8</accession>
<sequence length="183" mass="20640">MSRISIILMGLALFFILGSAKPHFLLIDPNIIIIDRLEIEILGNSTVGQYNCSNSLAYRDTIFLNSNTKNSLKSEISMNNFECGNRIMNKDVKSTVKATKFPKSTVTITNIKPFGTNYKCSLNFRITDKTLSYQNMILKTTKKSLEGVVAVNFSDIELEPPTKMGGLIKVKDEFVIHFNLYKQ</sequence>
<proteinExistence type="predicted"/>
<dbReference type="OrthoDB" id="1121590at2"/>
<evidence type="ECO:0000259" key="1">
    <source>
        <dbReference type="Pfam" id="PF04264"/>
    </source>
</evidence>
<organism evidence="2 3">
    <name type="scientific">Flavobacterium aquariorum</name>
    <dbReference type="NCBI Taxonomy" id="2217670"/>
    <lineage>
        <taxon>Bacteria</taxon>
        <taxon>Pseudomonadati</taxon>
        <taxon>Bacteroidota</taxon>
        <taxon>Flavobacteriia</taxon>
        <taxon>Flavobacteriales</taxon>
        <taxon>Flavobacteriaceae</taxon>
        <taxon>Flavobacterium</taxon>
    </lineage>
</organism>
<dbReference type="EMBL" id="QKXH01000005">
    <property type="protein sequence ID" value="PZX93645.1"/>
    <property type="molecule type" value="Genomic_DNA"/>
</dbReference>
<keyword evidence="3" id="KW-1185">Reference proteome</keyword>
<gene>
    <name evidence="2" type="ORF">DOS84_09550</name>
</gene>
<dbReference type="RefSeq" id="WP_111409891.1">
    <property type="nucleotide sequence ID" value="NZ_QKXH01000005.1"/>
</dbReference>
<dbReference type="InterPro" id="IPR036761">
    <property type="entry name" value="TTHA0802/YceI-like_sf"/>
</dbReference>
<dbReference type="InterPro" id="IPR007372">
    <property type="entry name" value="Lipid/polyisoprenoid-bd_YceI"/>
</dbReference>
<evidence type="ECO:0000313" key="2">
    <source>
        <dbReference type="EMBL" id="PZX93645.1"/>
    </source>
</evidence>
<evidence type="ECO:0000313" key="3">
    <source>
        <dbReference type="Proteomes" id="UP000249177"/>
    </source>
</evidence>
<dbReference type="AlphaFoldDB" id="A0A2W7UJS8"/>
<protein>
    <recommendedName>
        <fullName evidence="1">Lipid/polyisoprenoid-binding YceI-like domain-containing protein</fullName>
    </recommendedName>
</protein>
<dbReference type="Proteomes" id="UP000249177">
    <property type="component" value="Unassembled WGS sequence"/>
</dbReference>
<feature type="domain" description="Lipid/polyisoprenoid-binding YceI-like" evidence="1">
    <location>
        <begin position="66"/>
        <end position="180"/>
    </location>
</feature>
<dbReference type="SUPFAM" id="SSF101874">
    <property type="entry name" value="YceI-like"/>
    <property type="match status" value="1"/>
</dbReference>
<reference evidence="2 3" key="1">
    <citation type="submission" date="2018-06" db="EMBL/GenBank/DDBJ databases">
        <title>Flavobacterium sp IMCC34762, genome.</title>
        <authorList>
            <person name="Joung Y."/>
            <person name="Cho J."/>
            <person name="Song J."/>
        </authorList>
    </citation>
    <scope>NUCLEOTIDE SEQUENCE [LARGE SCALE GENOMIC DNA]</scope>
    <source>
        <strain evidence="2 3">IMCC34762</strain>
    </source>
</reference>